<dbReference type="InterPro" id="IPR019734">
    <property type="entry name" value="TPR_rpt"/>
</dbReference>
<dbReference type="PROSITE" id="PS50005">
    <property type="entry name" value="TPR"/>
    <property type="match status" value="1"/>
</dbReference>
<dbReference type="PANTHER" id="PTHR23150">
    <property type="entry name" value="SULFATASE MODIFYING FACTOR 1, 2"/>
    <property type="match status" value="1"/>
</dbReference>
<gene>
    <name evidence="3" type="ORF">HNQ39_000841</name>
</gene>
<sequence length="340" mass="36976">MPFLIAIVQPAESYLALLKRIEQLAVAGKLDAAASEARKAISLQPSAPEGHYWLGRLALKQGKTDEARASLTKASTLQPTPALAKTIQELLGKLPAEPKRAVAKPAPPPAPLTLAAYKAQMVSIPAGSFLMGSADTAPDRKPVHKVTLSAFKLGRTPVTVGMFQEFCTATNRKMPEPPAWGWIPDHPMVNVSWDEAKALADWAKLRLPTEAEWEYAAQGGQASPIFPWGDTYDDSLAWSSMREQRDKTAPVSRTEHVFVNAYGLADMAGNVFQWCADWYGADYYASSPEENPQGPATGKDRILRGASWYSYTTSTSHRVAGRAWSYPGKGGDSDGFRLAQ</sequence>
<dbReference type="Gene3D" id="1.25.40.10">
    <property type="entry name" value="Tetratricopeptide repeat domain"/>
    <property type="match status" value="1"/>
</dbReference>
<dbReference type="InterPro" id="IPR016187">
    <property type="entry name" value="CTDL_fold"/>
</dbReference>
<keyword evidence="1" id="KW-0802">TPR repeat</keyword>
<dbReference type="InterPro" id="IPR005532">
    <property type="entry name" value="SUMF_dom"/>
</dbReference>
<feature type="domain" description="Sulfatase-modifying factor enzyme-like" evidence="2">
    <location>
        <begin position="119"/>
        <end position="339"/>
    </location>
</feature>
<evidence type="ECO:0000313" key="4">
    <source>
        <dbReference type="Proteomes" id="UP000520814"/>
    </source>
</evidence>
<dbReference type="EMBL" id="JACHGW010000001">
    <property type="protein sequence ID" value="MBB6049079.1"/>
    <property type="molecule type" value="Genomic_DNA"/>
</dbReference>
<dbReference type="Gene3D" id="3.90.1580.10">
    <property type="entry name" value="paralog of FGE (formylglycine-generating enzyme)"/>
    <property type="match status" value="1"/>
</dbReference>
<dbReference type="PANTHER" id="PTHR23150:SF19">
    <property type="entry name" value="FORMYLGLYCINE-GENERATING ENZYME"/>
    <property type="match status" value="1"/>
</dbReference>
<dbReference type="Proteomes" id="UP000520814">
    <property type="component" value="Unassembled WGS sequence"/>
</dbReference>
<dbReference type="InterPro" id="IPR011990">
    <property type="entry name" value="TPR-like_helical_dom_sf"/>
</dbReference>
<dbReference type="InterPro" id="IPR051043">
    <property type="entry name" value="Sulfatase_Mod_Factor_Kinase"/>
</dbReference>
<comment type="caution">
    <text evidence="3">The sequence shown here is derived from an EMBL/GenBank/DDBJ whole genome shotgun (WGS) entry which is preliminary data.</text>
</comment>
<organism evidence="3 4">
    <name type="scientific">Armatimonas rosea</name>
    <dbReference type="NCBI Taxonomy" id="685828"/>
    <lineage>
        <taxon>Bacteria</taxon>
        <taxon>Bacillati</taxon>
        <taxon>Armatimonadota</taxon>
        <taxon>Armatimonadia</taxon>
        <taxon>Armatimonadales</taxon>
        <taxon>Armatimonadaceae</taxon>
        <taxon>Armatimonas</taxon>
    </lineage>
</organism>
<dbReference type="SUPFAM" id="SSF48452">
    <property type="entry name" value="TPR-like"/>
    <property type="match status" value="1"/>
</dbReference>
<dbReference type="AlphaFoldDB" id="A0A7W9SNE3"/>
<dbReference type="RefSeq" id="WP_184192698.1">
    <property type="nucleotide sequence ID" value="NZ_JACHGW010000001.1"/>
</dbReference>
<dbReference type="GO" id="GO:0120147">
    <property type="term" value="F:formylglycine-generating oxidase activity"/>
    <property type="evidence" value="ECO:0007669"/>
    <property type="project" value="TreeGrafter"/>
</dbReference>
<accession>A0A7W9SNE3</accession>
<protein>
    <submittedName>
        <fullName evidence="3">Formylglycine-generating enzyme required for sulfatase activity</fullName>
    </submittedName>
</protein>
<proteinExistence type="predicted"/>
<evidence type="ECO:0000313" key="3">
    <source>
        <dbReference type="EMBL" id="MBB6049079.1"/>
    </source>
</evidence>
<keyword evidence="4" id="KW-1185">Reference proteome</keyword>
<feature type="repeat" description="TPR" evidence="1">
    <location>
        <begin position="48"/>
        <end position="81"/>
    </location>
</feature>
<dbReference type="InterPro" id="IPR042095">
    <property type="entry name" value="SUMF_sf"/>
</dbReference>
<dbReference type="Pfam" id="PF03781">
    <property type="entry name" value="FGE-sulfatase"/>
    <property type="match status" value="1"/>
</dbReference>
<evidence type="ECO:0000256" key="1">
    <source>
        <dbReference type="PROSITE-ProRule" id="PRU00339"/>
    </source>
</evidence>
<dbReference type="SUPFAM" id="SSF56436">
    <property type="entry name" value="C-type lectin-like"/>
    <property type="match status" value="1"/>
</dbReference>
<reference evidence="3 4" key="1">
    <citation type="submission" date="2020-08" db="EMBL/GenBank/DDBJ databases">
        <title>Genomic Encyclopedia of Type Strains, Phase IV (KMG-IV): sequencing the most valuable type-strain genomes for metagenomic binning, comparative biology and taxonomic classification.</title>
        <authorList>
            <person name="Goeker M."/>
        </authorList>
    </citation>
    <scope>NUCLEOTIDE SEQUENCE [LARGE SCALE GENOMIC DNA]</scope>
    <source>
        <strain evidence="3 4">DSM 23562</strain>
    </source>
</reference>
<name>A0A7W9SNE3_ARMRO</name>
<dbReference type="Pfam" id="PF14559">
    <property type="entry name" value="TPR_19"/>
    <property type="match status" value="1"/>
</dbReference>
<evidence type="ECO:0000259" key="2">
    <source>
        <dbReference type="Pfam" id="PF03781"/>
    </source>
</evidence>